<dbReference type="PANTHER" id="PTHR11102">
    <property type="entry name" value="SEL-1-LIKE PROTEIN"/>
    <property type="match status" value="1"/>
</dbReference>
<reference evidence="4" key="1">
    <citation type="submission" date="2023-07" db="EMBL/GenBank/DDBJ databases">
        <authorList>
            <consortium name="AG Swart"/>
            <person name="Singh M."/>
            <person name="Singh A."/>
            <person name="Seah K."/>
            <person name="Emmerich C."/>
        </authorList>
    </citation>
    <scope>NUCLEOTIDE SEQUENCE</scope>
    <source>
        <strain evidence="4">DP1</strain>
    </source>
</reference>
<evidence type="ECO:0000256" key="1">
    <source>
        <dbReference type="ARBA" id="ARBA00038101"/>
    </source>
</evidence>
<dbReference type="Gene3D" id="1.25.40.10">
    <property type="entry name" value="Tetratricopeptide repeat domain"/>
    <property type="match status" value="3"/>
</dbReference>
<dbReference type="EMBL" id="CAMPGE010027436">
    <property type="protein sequence ID" value="CAI2385066.1"/>
    <property type="molecule type" value="Genomic_DNA"/>
</dbReference>
<evidence type="ECO:0000256" key="3">
    <source>
        <dbReference type="SAM" id="MobiDB-lite"/>
    </source>
</evidence>
<dbReference type="InterPro" id="IPR006597">
    <property type="entry name" value="Sel1-like"/>
</dbReference>
<dbReference type="PANTHER" id="PTHR11102:SF160">
    <property type="entry name" value="ERAD-ASSOCIATED E3 UBIQUITIN-PROTEIN LIGASE COMPONENT HRD3"/>
    <property type="match status" value="1"/>
</dbReference>
<gene>
    <name evidence="4" type="ORF">ECRASSUSDP1_LOCUS26608</name>
</gene>
<keyword evidence="5" id="KW-1185">Reference proteome</keyword>
<evidence type="ECO:0000313" key="4">
    <source>
        <dbReference type="EMBL" id="CAI2385066.1"/>
    </source>
</evidence>
<organism evidence="4 5">
    <name type="scientific">Euplotes crassus</name>
    <dbReference type="NCBI Taxonomy" id="5936"/>
    <lineage>
        <taxon>Eukaryota</taxon>
        <taxon>Sar</taxon>
        <taxon>Alveolata</taxon>
        <taxon>Ciliophora</taxon>
        <taxon>Intramacronucleata</taxon>
        <taxon>Spirotrichea</taxon>
        <taxon>Hypotrichia</taxon>
        <taxon>Euplotida</taxon>
        <taxon>Euplotidae</taxon>
        <taxon>Moneuplotes</taxon>
    </lineage>
</organism>
<evidence type="ECO:0000313" key="5">
    <source>
        <dbReference type="Proteomes" id="UP001295684"/>
    </source>
</evidence>
<feature type="compositionally biased region" description="Basic residues" evidence="3">
    <location>
        <begin position="810"/>
        <end position="824"/>
    </location>
</feature>
<keyword evidence="2" id="KW-0175">Coiled coil</keyword>
<dbReference type="SUPFAM" id="SSF81901">
    <property type="entry name" value="HCP-like"/>
    <property type="match status" value="2"/>
</dbReference>
<sequence>MTDKSEDSKRAGYDNKLADKNLVQVRISLANLAISLGTKEEQKSENVVSLDNLAKRVSNVLKKLQNSKKLNSIKKQRDNLMDKLDKLLASLQTHDSYSFESIPRFQGILIELNNELPYIERHIERMDRANVIKRAFIKKNVTKKFKEISERISGVTRTINIFEVNEQTDFGIVEKDIKDVQLQMDKLADNIKENNEKRDLDKVIRQPTRPRNKKSTLGIEEKKSVDSTKGLGSAIPKNTKAEQLLLDGHCYFYGEGTKKNFEKAVDLYEESAKLGDLNACMALGDFYESDLQHRADYEMAAYYYKIAADLNQPYALYKTGYFIEKGFHNYNTDDEARIAMFRSYKAAMELGNTEATLRYAQIYEKGEHSVKVDKDRALKIYEEVSFDDQALNSIGAILYERGQYKRSAEYFRKASEKGNIESISNLGICYELGRGAHKDVNRAYELYEDAAKRENPQAMSNLGYLLYKKGKVSKAQKVFLEAAMWFRMSITEDYSIRDSHFYLGSMHHNGEGVDKCYKSAFKYYKAAADLGHDIACEKLGNLCYSGYGCIRPDKTKSFQWYTLGADRGNTQCLNNMGLMVESGFDAFIPDPVKAEECYQKAHENHNTDATFNLGLLYLNSHIFDTSEEEATQLIYNAAMGGNTKAQNHLINIGYVNNKIEFISKVPDEEIYDSEDEYEEEESEEEDIVKQIDFTKSNIDVDPVAENKAKRIRKSMPNIPYAEKDQAEMIKNLPGQIKKNKDMKRLKQKEILKAIDDVEKENSILSKNLKQDILRNKDEEEEEPQPKVKNSEAINKTISKNKPKVQDQKKKDKVVKQKKRKVVAV</sequence>
<dbReference type="Proteomes" id="UP001295684">
    <property type="component" value="Unassembled WGS sequence"/>
</dbReference>
<feature type="coiled-coil region" evidence="2">
    <location>
        <begin position="50"/>
        <end position="90"/>
    </location>
</feature>
<dbReference type="Pfam" id="PF08238">
    <property type="entry name" value="Sel1"/>
    <property type="match status" value="10"/>
</dbReference>
<dbReference type="InterPro" id="IPR050767">
    <property type="entry name" value="Sel1_AlgK"/>
</dbReference>
<comment type="similarity">
    <text evidence="1">Belongs to the sel-1 family.</text>
</comment>
<evidence type="ECO:0000256" key="2">
    <source>
        <dbReference type="SAM" id="Coils"/>
    </source>
</evidence>
<feature type="region of interest" description="Disordered" evidence="3">
    <location>
        <begin position="767"/>
        <end position="824"/>
    </location>
</feature>
<proteinExistence type="inferred from homology"/>
<dbReference type="AlphaFoldDB" id="A0AAD1Y6Y2"/>
<accession>A0AAD1Y6Y2</accession>
<dbReference type="InterPro" id="IPR011990">
    <property type="entry name" value="TPR-like_helical_dom_sf"/>
</dbReference>
<name>A0AAD1Y6Y2_EUPCR</name>
<dbReference type="SMART" id="SM00671">
    <property type="entry name" value="SEL1"/>
    <property type="match status" value="10"/>
</dbReference>
<feature type="compositionally biased region" description="Basic and acidic residues" evidence="3">
    <location>
        <begin position="768"/>
        <end position="789"/>
    </location>
</feature>
<protein>
    <submittedName>
        <fullName evidence="4">Uncharacterized protein</fullName>
    </submittedName>
</protein>
<comment type="caution">
    <text evidence="4">The sequence shown here is derived from an EMBL/GenBank/DDBJ whole genome shotgun (WGS) entry which is preliminary data.</text>
</comment>